<dbReference type="CDD" id="cd01283">
    <property type="entry name" value="cytidine_deaminase"/>
    <property type="match status" value="1"/>
</dbReference>
<name>A0A7C4GCZ2_UNCW3</name>
<feature type="binding site" evidence="13">
    <location>
        <position position="91"/>
    </location>
    <ligand>
        <name>Zn(2+)</name>
        <dbReference type="ChEBI" id="CHEBI:29105"/>
        <note>catalytic</note>
    </ligand>
</feature>
<evidence type="ECO:0000259" key="15">
    <source>
        <dbReference type="PROSITE" id="PS51747"/>
    </source>
</evidence>
<comment type="cofactor">
    <cofactor evidence="1 13 14">
        <name>Zn(2+)</name>
        <dbReference type="ChEBI" id="CHEBI:29105"/>
    </cofactor>
</comment>
<comment type="similarity">
    <text evidence="3 14">Belongs to the cytidine and deoxycytidylate deaminase family.</text>
</comment>
<dbReference type="InterPro" id="IPR006262">
    <property type="entry name" value="Cyt_deam_tetra"/>
</dbReference>
<dbReference type="GO" id="GO:0008270">
    <property type="term" value="F:zinc ion binding"/>
    <property type="evidence" value="ECO:0007669"/>
    <property type="project" value="UniProtKB-UniRule"/>
</dbReference>
<evidence type="ECO:0000313" key="16">
    <source>
        <dbReference type="EMBL" id="HGK27657.1"/>
    </source>
</evidence>
<evidence type="ECO:0000256" key="14">
    <source>
        <dbReference type="RuleBase" id="RU364006"/>
    </source>
</evidence>
<dbReference type="InterPro" id="IPR016193">
    <property type="entry name" value="Cytidine_deaminase-like"/>
</dbReference>
<keyword evidence="7 14" id="KW-0378">Hydrolase</keyword>
<dbReference type="GO" id="GO:0005829">
    <property type="term" value="C:cytosol"/>
    <property type="evidence" value="ECO:0007669"/>
    <property type="project" value="TreeGrafter"/>
</dbReference>
<evidence type="ECO:0000256" key="12">
    <source>
        <dbReference type="PIRSR" id="PIRSR606262-1"/>
    </source>
</evidence>
<dbReference type="InterPro" id="IPR002125">
    <property type="entry name" value="CMP_dCMP_dom"/>
</dbReference>
<evidence type="ECO:0000256" key="11">
    <source>
        <dbReference type="ARBA" id="ARBA00049558"/>
    </source>
</evidence>
<evidence type="ECO:0000256" key="7">
    <source>
        <dbReference type="ARBA" id="ARBA00022801"/>
    </source>
</evidence>
<dbReference type="GO" id="GO:0042802">
    <property type="term" value="F:identical protein binding"/>
    <property type="evidence" value="ECO:0007669"/>
    <property type="project" value="UniProtKB-ARBA"/>
</dbReference>
<feature type="binding site" evidence="13">
    <location>
        <position position="94"/>
    </location>
    <ligand>
        <name>Zn(2+)</name>
        <dbReference type="ChEBI" id="CHEBI:29105"/>
        <note>catalytic</note>
    </ligand>
</feature>
<evidence type="ECO:0000256" key="13">
    <source>
        <dbReference type="PIRSR" id="PIRSR606262-3"/>
    </source>
</evidence>
<feature type="binding site" evidence="13">
    <location>
        <position position="58"/>
    </location>
    <ligand>
        <name>Zn(2+)</name>
        <dbReference type="ChEBI" id="CHEBI:29105"/>
        <note>catalytic</note>
    </ligand>
</feature>
<dbReference type="Gene3D" id="3.40.140.10">
    <property type="entry name" value="Cytidine Deaminase, domain 2"/>
    <property type="match status" value="1"/>
</dbReference>
<accession>A0A7C4GCZ2</accession>
<dbReference type="PROSITE" id="PS00903">
    <property type="entry name" value="CYT_DCMP_DEAMINASES_1"/>
    <property type="match status" value="1"/>
</dbReference>
<dbReference type="PANTHER" id="PTHR11644:SF2">
    <property type="entry name" value="CYTIDINE DEAMINASE"/>
    <property type="match status" value="1"/>
</dbReference>
<dbReference type="GO" id="GO:0004126">
    <property type="term" value="F:cytidine deaminase activity"/>
    <property type="evidence" value="ECO:0007669"/>
    <property type="project" value="UniProtKB-UniRule"/>
</dbReference>
<dbReference type="SUPFAM" id="SSF53927">
    <property type="entry name" value="Cytidine deaminase-like"/>
    <property type="match status" value="1"/>
</dbReference>
<evidence type="ECO:0000256" key="6">
    <source>
        <dbReference type="ARBA" id="ARBA00022723"/>
    </source>
</evidence>
<keyword evidence="6 13" id="KW-0479">Metal-binding</keyword>
<evidence type="ECO:0000256" key="10">
    <source>
        <dbReference type="ARBA" id="ARBA00049252"/>
    </source>
</evidence>
<dbReference type="PANTHER" id="PTHR11644">
    <property type="entry name" value="CYTIDINE DEAMINASE"/>
    <property type="match status" value="1"/>
</dbReference>
<reference evidence="16" key="1">
    <citation type="journal article" date="2020" name="mSystems">
        <title>Genome- and Community-Level Interaction Insights into Carbon Utilization and Element Cycling Functions of Hydrothermarchaeota in Hydrothermal Sediment.</title>
        <authorList>
            <person name="Zhou Z."/>
            <person name="Liu Y."/>
            <person name="Xu W."/>
            <person name="Pan J."/>
            <person name="Luo Z.H."/>
            <person name="Li M."/>
        </authorList>
    </citation>
    <scope>NUCLEOTIDE SEQUENCE [LARGE SCALE GENOMIC DNA]</scope>
    <source>
        <strain evidence="16">SpSt-488</strain>
    </source>
</reference>
<evidence type="ECO:0000256" key="8">
    <source>
        <dbReference type="ARBA" id="ARBA00022833"/>
    </source>
</evidence>
<feature type="active site" description="Proton donor" evidence="12">
    <location>
        <position position="60"/>
    </location>
</feature>
<evidence type="ECO:0000256" key="4">
    <source>
        <dbReference type="ARBA" id="ARBA00012783"/>
    </source>
</evidence>
<dbReference type="InterPro" id="IPR050202">
    <property type="entry name" value="Cyt/Deoxycyt_deaminase"/>
</dbReference>
<dbReference type="EC" id="3.5.4.5" evidence="4 14"/>
<comment type="catalytic activity">
    <reaction evidence="11 14">
        <text>cytidine + H2O + H(+) = uridine + NH4(+)</text>
        <dbReference type="Rhea" id="RHEA:16069"/>
        <dbReference type="ChEBI" id="CHEBI:15377"/>
        <dbReference type="ChEBI" id="CHEBI:15378"/>
        <dbReference type="ChEBI" id="CHEBI:16704"/>
        <dbReference type="ChEBI" id="CHEBI:17562"/>
        <dbReference type="ChEBI" id="CHEBI:28938"/>
        <dbReference type="EC" id="3.5.4.5"/>
    </reaction>
</comment>
<organism evidence="16">
    <name type="scientific">candidate division WOR-3 bacterium</name>
    <dbReference type="NCBI Taxonomy" id="2052148"/>
    <lineage>
        <taxon>Bacteria</taxon>
        <taxon>Bacteria division WOR-3</taxon>
    </lineage>
</organism>
<dbReference type="PROSITE" id="PS51747">
    <property type="entry name" value="CYT_DCMP_DEAMINASES_2"/>
    <property type="match status" value="1"/>
</dbReference>
<comment type="catalytic activity">
    <reaction evidence="10 14">
        <text>2'-deoxycytidine + H2O + H(+) = 2'-deoxyuridine + NH4(+)</text>
        <dbReference type="Rhea" id="RHEA:13433"/>
        <dbReference type="ChEBI" id="CHEBI:15377"/>
        <dbReference type="ChEBI" id="CHEBI:15378"/>
        <dbReference type="ChEBI" id="CHEBI:15698"/>
        <dbReference type="ChEBI" id="CHEBI:16450"/>
        <dbReference type="ChEBI" id="CHEBI:28938"/>
        <dbReference type="EC" id="3.5.4.5"/>
    </reaction>
</comment>
<evidence type="ECO:0000256" key="5">
    <source>
        <dbReference type="ARBA" id="ARBA00018266"/>
    </source>
</evidence>
<dbReference type="Pfam" id="PF00383">
    <property type="entry name" value="dCMP_cyt_deam_1"/>
    <property type="match status" value="1"/>
</dbReference>
<dbReference type="InterPro" id="IPR016192">
    <property type="entry name" value="APOBEC/CMP_deaminase_Zn-bd"/>
</dbReference>
<evidence type="ECO:0000256" key="1">
    <source>
        <dbReference type="ARBA" id="ARBA00001947"/>
    </source>
</evidence>
<sequence length="132" mass="13917">MSLPPDLARRLVAAAKKNCRKAYAPFSRFRVGAAALTSGGRIFSGCNIENCSLGLTVCAERVAVFAAVAAGCRKISAVAVFADTPEPVLPCGACLQVLAEFGTDPVILLANGTTTERLRLSDLLPCRFRPSF</sequence>
<dbReference type="NCBIfam" id="TIGR01354">
    <property type="entry name" value="cyt_deam_tetra"/>
    <property type="match status" value="1"/>
</dbReference>
<dbReference type="FunFam" id="3.40.140.10:FF:000008">
    <property type="entry name" value="Cytidine deaminase"/>
    <property type="match status" value="1"/>
</dbReference>
<evidence type="ECO:0000256" key="3">
    <source>
        <dbReference type="ARBA" id="ARBA00006576"/>
    </source>
</evidence>
<dbReference type="NCBIfam" id="NF004064">
    <property type="entry name" value="PRK05578.1"/>
    <property type="match status" value="1"/>
</dbReference>
<proteinExistence type="inferred from homology"/>
<dbReference type="EMBL" id="DSUT01000032">
    <property type="protein sequence ID" value="HGK27657.1"/>
    <property type="molecule type" value="Genomic_DNA"/>
</dbReference>
<gene>
    <name evidence="16" type="ORF">ENS41_01730</name>
</gene>
<keyword evidence="8 13" id="KW-0862">Zinc</keyword>
<evidence type="ECO:0000256" key="2">
    <source>
        <dbReference type="ARBA" id="ARBA00003949"/>
    </source>
</evidence>
<dbReference type="AlphaFoldDB" id="A0A7C4GCZ2"/>
<dbReference type="GO" id="GO:0055086">
    <property type="term" value="P:nucleobase-containing small molecule metabolic process"/>
    <property type="evidence" value="ECO:0007669"/>
    <property type="project" value="UniProtKB-ARBA"/>
</dbReference>
<feature type="domain" description="CMP/dCMP-type deaminase" evidence="15">
    <location>
        <begin position="6"/>
        <end position="131"/>
    </location>
</feature>
<comment type="caution">
    <text evidence="16">The sequence shown here is derived from an EMBL/GenBank/DDBJ whole genome shotgun (WGS) entry which is preliminary data.</text>
</comment>
<comment type="function">
    <text evidence="2 14">This enzyme scavenges exogenous and endogenous cytidine and 2'-deoxycytidine for UMP synthesis.</text>
</comment>
<dbReference type="GO" id="GO:0072527">
    <property type="term" value="P:pyrimidine-containing compound metabolic process"/>
    <property type="evidence" value="ECO:0007669"/>
    <property type="project" value="UniProtKB-ARBA"/>
</dbReference>
<evidence type="ECO:0000256" key="9">
    <source>
        <dbReference type="ARBA" id="ARBA00032005"/>
    </source>
</evidence>
<protein>
    <recommendedName>
        <fullName evidence="5 14">Cytidine deaminase</fullName>
        <ecNumber evidence="4 14">3.5.4.5</ecNumber>
    </recommendedName>
    <alternativeName>
        <fullName evidence="9 14">Cytidine aminohydrolase</fullName>
    </alternativeName>
</protein>